<dbReference type="InterPro" id="IPR050266">
    <property type="entry name" value="AB_hydrolase_sf"/>
</dbReference>
<dbReference type="ESTHER" id="agrpl-a0a1w4wgq0">
    <property type="family name" value="SERHL"/>
</dbReference>
<organism evidence="4 5">
    <name type="scientific">Agrilus planipennis</name>
    <name type="common">Emerald ash borer</name>
    <name type="synonym">Agrilus marcopoli</name>
    <dbReference type="NCBI Taxonomy" id="224129"/>
    <lineage>
        <taxon>Eukaryota</taxon>
        <taxon>Metazoa</taxon>
        <taxon>Ecdysozoa</taxon>
        <taxon>Arthropoda</taxon>
        <taxon>Hexapoda</taxon>
        <taxon>Insecta</taxon>
        <taxon>Pterygota</taxon>
        <taxon>Neoptera</taxon>
        <taxon>Endopterygota</taxon>
        <taxon>Coleoptera</taxon>
        <taxon>Polyphaga</taxon>
        <taxon>Elateriformia</taxon>
        <taxon>Buprestoidea</taxon>
        <taxon>Buprestidae</taxon>
        <taxon>Agrilinae</taxon>
        <taxon>Agrilus</taxon>
    </lineage>
</organism>
<comment type="similarity">
    <text evidence="1">Belongs to the AB hydrolase superfamily.</text>
</comment>
<sequence length="304" mass="34713">MNGYKDGLHDDFEEITIPVPWGHISGKWWGSKDVQPIIAIHGWQDNAGTFDKLAPKLKDSGFSVFCIDLPGHGLSSHLPPGHCYYLFWDGLHIVRRIVKHFKWTKVTLMGHSLGGAISFLYAGTFPKEVEKYICIDIASPSVRNMSKLVEQAGDALDKFLKYETLTKNQHPCYEYEDMISIVQEAYKDNLDREGCEIMMRRGMKKAKDRKGYYFSRDVRLKASAMGFMSLDQILEFASKTICEVLNIRGHPGHKFDHPEHYDIVLEKLSKTAKKVERHIIPGTHHLHLNDADTVAPIIIKFLKS</sequence>
<keyword evidence="4" id="KW-1185">Reference proteome</keyword>
<dbReference type="GO" id="GO:0016787">
    <property type="term" value="F:hydrolase activity"/>
    <property type="evidence" value="ECO:0007669"/>
    <property type="project" value="UniProtKB-KW"/>
</dbReference>
<dbReference type="InParanoid" id="A0A1W4WGQ0"/>
<accession>A0A1W4WGQ0</accession>
<dbReference type="PRINTS" id="PR00111">
    <property type="entry name" value="ABHYDROLASE"/>
</dbReference>
<dbReference type="AlphaFoldDB" id="A0A1W4WGQ0"/>
<dbReference type="FunCoup" id="A0A1W4WGQ0">
    <property type="interactions" value="128"/>
</dbReference>
<keyword evidence="2 5" id="KW-0378">Hydrolase</keyword>
<dbReference type="Gene3D" id="3.40.50.1820">
    <property type="entry name" value="alpha/beta hydrolase"/>
    <property type="match status" value="1"/>
</dbReference>
<dbReference type="OrthoDB" id="190201at2759"/>
<dbReference type="Pfam" id="PF00561">
    <property type="entry name" value="Abhydrolase_1"/>
    <property type="match status" value="1"/>
</dbReference>
<evidence type="ECO:0000256" key="2">
    <source>
        <dbReference type="ARBA" id="ARBA00022801"/>
    </source>
</evidence>
<dbReference type="GO" id="GO:0016020">
    <property type="term" value="C:membrane"/>
    <property type="evidence" value="ECO:0007669"/>
    <property type="project" value="TreeGrafter"/>
</dbReference>
<dbReference type="SUPFAM" id="SSF53474">
    <property type="entry name" value="alpha/beta-Hydrolases"/>
    <property type="match status" value="1"/>
</dbReference>
<dbReference type="STRING" id="224129.A0A1W4WGQ0"/>
<name>A0A1W4WGQ0_AGRPL</name>
<dbReference type="PANTHER" id="PTHR43798">
    <property type="entry name" value="MONOACYLGLYCEROL LIPASE"/>
    <property type="match status" value="1"/>
</dbReference>
<evidence type="ECO:0000256" key="1">
    <source>
        <dbReference type="ARBA" id="ARBA00008645"/>
    </source>
</evidence>
<dbReference type="GeneID" id="108732816"/>
<feature type="domain" description="AB hydrolase-1" evidence="3">
    <location>
        <begin position="36"/>
        <end position="157"/>
    </location>
</feature>
<dbReference type="KEGG" id="apln:108732816"/>
<dbReference type="Proteomes" id="UP000192223">
    <property type="component" value="Unplaced"/>
</dbReference>
<reference evidence="5" key="1">
    <citation type="submission" date="2025-08" db="UniProtKB">
        <authorList>
            <consortium name="RefSeq"/>
        </authorList>
    </citation>
    <scope>IDENTIFICATION</scope>
    <source>
        <tissue evidence="5">Entire body</tissue>
    </source>
</reference>
<dbReference type="PANTHER" id="PTHR43798:SF14">
    <property type="entry name" value="SERINE HYDROLASE-LIKE PROTEIN DDB_G0286239"/>
    <property type="match status" value="1"/>
</dbReference>
<evidence type="ECO:0000259" key="3">
    <source>
        <dbReference type="Pfam" id="PF00561"/>
    </source>
</evidence>
<dbReference type="InterPro" id="IPR029058">
    <property type="entry name" value="AB_hydrolase_fold"/>
</dbReference>
<dbReference type="InterPro" id="IPR000073">
    <property type="entry name" value="AB_hydrolase_1"/>
</dbReference>
<dbReference type="RefSeq" id="XP_018319283.1">
    <property type="nucleotide sequence ID" value="XM_018463781.2"/>
</dbReference>
<evidence type="ECO:0000313" key="5">
    <source>
        <dbReference type="RefSeq" id="XP_018319283.1"/>
    </source>
</evidence>
<protein>
    <submittedName>
        <fullName evidence="5">Probable serine hydrolase</fullName>
    </submittedName>
</protein>
<gene>
    <name evidence="5" type="primary">LOC108732816</name>
</gene>
<proteinExistence type="inferred from homology"/>
<evidence type="ECO:0000313" key="4">
    <source>
        <dbReference type="Proteomes" id="UP000192223"/>
    </source>
</evidence>